<dbReference type="Proteomes" id="UP001549146">
    <property type="component" value="Unassembled WGS sequence"/>
</dbReference>
<evidence type="ECO:0008006" key="3">
    <source>
        <dbReference type="Google" id="ProtNLM"/>
    </source>
</evidence>
<keyword evidence="2" id="KW-1185">Reference proteome</keyword>
<proteinExistence type="predicted"/>
<dbReference type="CDD" id="cd12105">
    <property type="entry name" value="HmuY"/>
    <property type="match status" value="1"/>
</dbReference>
<reference evidence="1 2" key="1">
    <citation type="submission" date="2024-06" db="EMBL/GenBank/DDBJ databases">
        <title>Genomic Encyclopedia of Type Strains, Phase IV (KMG-IV): sequencing the most valuable type-strain genomes for metagenomic binning, comparative biology and taxonomic classification.</title>
        <authorList>
            <person name="Goeker M."/>
        </authorList>
    </citation>
    <scope>NUCLEOTIDE SEQUENCE [LARGE SCALE GENOMIC DNA]</scope>
    <source>
        <strain evidence="1 2">DSM 29388</strain>
    </source>
</reference>
<name>A0ABV2LR57_9FLAO</name>
<dbReference type="EMBL" id="JBEPMO010000002">
    <property type="protein sequence ID" value="MET3731074.1"/>
    <property type="molecule type" value="Genomic_DNA"/>
</dbReference>
<evidence type="ECO:0000313" key="1">
    <source>
        <dbReference type="EMBL" id="MET3731074.1"/>
    </source>
</evidence>
<protein>
    <recommendedName>
        <fullName evidence="3">HmuY protein</fullName>
    </recommendedName>
</protein>
<dbReference type="InterPro" id="IPR025921">
    <property type="entry name" value="HmuY"/>
</dbReference>
<comment type="caution">
    <text evidence="1">The sequence shown here is derived from an EMBL/GenBank/DDBJ whole genome shotgun (WGS) entry which is preliminary data.</text>
</comment>
<accession>A0ABV2LR57</accession>
<dbReference type="RefSeq" id="WP_354506982.1">
    <property type="nucleotide sequence ID" value="NZ_JBEPMO010000002.1"/>
</dbReference>
<dbReference type="Pfam" id="PF14064">
    <property type="entry name" value="HmuY"/>
    <property type="match status" value="1"/>
</dbReference>
<sequence>MNKIVFILLVSISIVTTSCLKEDDGIIEIPPLTGAVMNPEMGGAAQPNQIWIDLSTTNSAQNHRNDWDLGFYSGDEFYVILNNSIMMAAASIDETNIDAASESDFADVMSIINPGAGFPAQYIDDVKGDYYPNGTAIKAISDIDEQNKVYLLKMGYKTYEGDIPAYSTYTAGDVRGYKKIRILRHSGNSYKVLIADLNDTTHQEFIIPKESNHHFAFLNIENQALVNIQPIKEDWDICFTVWNNIIEGHGTYIYPDFVLTNRLSGVGAYMITTDALNLETEYTNFSIEDVDPSLFNYSDQRIIGGTWRSTVSGTTSTPIVHNDRFYVLRDPDGVYYKIRFISMLNENNERGFPIFEYSPL</sequence>
<gene>
    <name evidence="1" type="ORF">ABID46_000633</name>
</gene>
<dbReference type="PROSITE" id="PS51257">
    <property type="entry name" value="PROKAR_LIPOPROTEIN"/>
    <property type="match status" value="1"/>
</dbReference>
<evidence type="ECO:0000313" key="2">
    <source>
        <dbReference type="Proteomes" id="UP001549146"/>
    </source>
</evidence>
<organism evidence="1 2">
    <name type="scientific">Moheibacter stercoris</name>
    <dbReference type="NCBI Taxonomy" id="1628251"/>
    <lineage>
        <taxon>Bacteria</taxon>
        <taxon>Pseudomonadati</taxon>
        <taxon>Bacteroidota</taxon>
        <taxon>Flavobacteriia</taxon>
        <taxon>Flavobacteriales</taxon>
        <taxon>Weeksellaceae</taxon>
        <taxon>Moheibacter</taxon>
    </lineage>
</organism>